<dbReference type="InterPro" id="IPR000421">
    <property type="entry name" value="FA58C"/>
</dbReference>
<dbReference type="Gene3D" id="2.60.120.1000">
    <property type="match status" value="1"/>
</dbReference>
<dbReference type="Pfam" id="PF00754">
    <property type="entry name" value="F5_F8_type_C"/>
    <property type="match status" value="2"/>
</dbReference>
<dbReference type="PROSITE" id="PS50025">
    <property type="entry name" value="LAM_G_DOMAIN"/>
    <property type="match status" value="3"/>
</dbReference>
<dbReference type="Gene3D" id="2.10.25.10">
    <property type="entry name" value="Laminin"/>
    <property type="match status" value="1"/>
</dbReference>
<organism evidence="14 15">
    <name type="scientific">Diaphorina citri</name>
    <name type="common">Asian citrus psyllid</name>
    <dbReference type="NCBI Taxonomy" id="121845"/>
    <lineage>
        <taxon>Eukaryota</taxon>
        <taxon>Metazoa</taxon>
        <taxon>Ecdysozoa</taxon>
        <taxon>Arthropoda</taxon>
        <taxon>Hexapoda</taxon>
        <taxon>Insecta</taxon>
        <taxon>Pterygota</taxon>
        <taxon>Neoptera</taxon>
        <taxon>Paraneoptera</taxon>
        <taxon>Hemiptera</taxon>
        <taxon>Sternorrhyncha</taxon>
        <taxon>Psylloidea</taxon>
        <taxon>Psyllidae</taxon>
        <taxon>Diaphorininae</taxon>
        <taxon>Diaphorina</taxon>
    </lineage>
</organism>
<dbReference type="PROSITE" id="PS50026">
    <property type="entry name" value="EGF_3"/>
    <property type="match status" value="2"/>
</dbReference>
<dbReference type="RefSeq" id="XP_026683140.1">
    <property type="nucleotide sequence ID" value="XM_026827339.1"/>
</dbReference>
<keyword evidence="5 10" id="KW-0732">Signal</keyword>
<dbReference type="Pfam" id="PF00008">
    <property type="entry name" value="EGF"/>
    <property type="match status" value="1"/>
</dbReference>
<feature type="domain" description="F5/8 type C" evidence="11">
    <location>
        <begin position="30"/>
        <end position="118"/>
    </location>
</feature>
<dbReference type="CDD" id="cd00054">
    <property type="entry name" value="EGF_CA"/>
    <property type="match status" value="1"/>
</dbReference>
<evidence type="ECO:0000256" key="5">
    <source>
        <dbReference type="ARBA" id="ARBA00022729"/>
    </source>
</evidence>
<keyword evidence="14" id="KW-1185">Reference proteome</keyword>
<dbReference type="SMART" id="SM00282">
    <property type="entry name" value="LamG"/>
    <property type="match status" value="3"/>
</dbReference>
<evidence type="ECO:0000256" key="6">
    <source>
        <dbReference type="ARBA" id="ARBA00022989"/>
    </source>
</evidence>
<dbReference type="InterPro" id="IPR001791">
    <property type="entry name" value="Laminin_G"/>
</dbReference>
<dbReference type="SUPFAM" id="SSF49785">
    <property type="entry name" value="Galactose-binding domain-like"/>
    <property type="match status" value="2"/>
</dbReference>
<evidence type="ECO:0000313" key="14">
    <source>
        <dbReference type="Proteomes" id="UP000079169"/>
    </source>
</evidence>
<comment type="caution">
    <text evidence="9">Lacks conserved residue(s) required for the propagation of feature annotation.</text>
</comment>
<evidence type="ECO:0000256" key="4">
    <source>
        <dbReference type="ARBA" id="ARBA00022692"/>
    </source>
</evidence>
<feature type="domain" description="EGF-like" evidence="13">
    <location>
        <begin position="735"/>
        <end position="772"/>
    </location>
</feature>
<dbReference type="PANTHER" id="PTHR15036">
    <property type="entry name" value="PIKACHURIN-LIKE PROTEIN"/>
    <property type="match status" value="1"/>
</dbReference>
<dbReference type="PaxDb" id="121845-A0A3Q0J8U0"/>
<evidence type="ECO:0000259" key="13">
    <source>
        <dbReference type="PROSITE" id="PS50026"/>
    </source>
</evidence>
<dbReference type="InterPro" id="IPR013320">
    <property type="entry name" value="ConA-like_dom_sf"/>
</dbReference>
<dbReference type="AlphaFoldDB" id="A0A3Q0J8U0"/>
<evidence type="ECO:0000256" key="8">
    <source>
        <dbReference type="ARBA" id="ARBA00023157"/>
    </source>
</evidence>
<keyword evidence="7" id="KW-0472">Membrane</keyword>
<dbReference type="KEGG" id="dci:103514338"/>
<dbReference type="PROSITE" id="PS50022">
    <property type="entry name" value="FA58C_3"/>
    <property type="match status" value="2"/>
</dbReference>
<proteinExistence type="inferred from homology"/>
<evidence type="ECO:0000259" key="12">
    <source>
        <dbReference type="PROSITE" id="PS50025"/>
    </source>
</evidence>
<evidence type="ECO:0000256" key="7">
    <source>
        <dbReference type="ARBA" id="ARBA00023136"/>
    </source>
</evidence>
<evidence type="ECO:0000256" key="3">
    <source>
        <dbReference type="ARBA" id="ARBA00022536"/>
    </source>
</evidence>
<evidence type="ECO:0000256" key="1">
    <source>
        <dbReference type="ARBA" id="ARBA00004479"/>
    </source>
</evidence>
<evidence type="ECO:0000256" key="9">
    <source>
        <dbReference type="PROSITE-ProRule" id="PRU00076"/>
    </source>
</evidence>
<dbReference type="InterPro" id="IPR050372">
    <property type="entry name" value="Neurexin-related_CASP"/>
</dbReference>
<comment type="similarity">
    <text evidence="2">Belongs to the neurexin family.</text>
</comment>
<accession>A0A3Q0J8U0</accession>
<keyword evidence="6" id="KW-1133">Transmembrane helix</keyword>
<dbReference type="PANTHER" id="PTHR15036:SF91">
    <property type="entry name" value="NEUREXIN-4"/>
    <property type="match status" value="1"/>
</dbReference>
<dbReference type="SUPFAM" id="SSF57196">
    <property type="entry name" value="EGF/Laminin"/>
    <property type="match status" value="1"/>
</dbReference>
<dbReference type="CDD" id="cd00053">
    <property type="entry name" value="EGF"/>
    <property type="match status" value="1"/>
</dbReference>
<feature type="domain" description="F5/8 type C" evidence="11">
    <location>
        <begin position="394"/>
        <end position="497"/>
    </location>
</feature>
<dbReference type="CDD" id="cd00110">
    <property type="entry name" value="LamG"/>
    <property type="match status" value="4"/>
</dbReference>
<dbReference type="Pfam" id="PF02210">
    <property type="entry name" value="Laminin_G_2"/>
    <property type="match status" value="4"/>
</dbReference>
<feature type="chain" id="PRO_5018097974" evidence="10">
    <location>
        <begin position="24"/>
        <end position="1218"/>
    </location>
</feature>
<evidence type="ECO:0000256" key="10">
    <source>
        <dbReference type="SAM" id="SignalP"/>
    </source>
</evidence>
<protein>
    <submittedName>
        <fullName evidence="15">Neurexin-4</fullName>
    </submittedName>
</protein>
<dbReference type="Gene3D" id="2.60.120.200">
    <property type="match status" value="4"/>
</dbReference>
<name>A0A3Q0J8U0_DIACI</name>
<evidence type="ECO:0000313" key="15">
    <source>
        <dbReference type="RefSeq" id="XP_026683140.1"/>
    </source>
</evidence>
<evidence type="ECO:0000256" key="2">
    <source>
        <dbReference type="ARBA" id="ARBA00010241"/>
    </source>
</evidence>
<feature type="domain" description="Laminin G" evidence="12">
    <location>
        <begin position="1081"/>
        <end position="1218"/>
    </location>
</feature>
<evidence type="ECO:0000259" key="11">
    <source>
        <dbReference type="PROSITE" id="PS50022"/>
    </source>
</evidence>
<dbReference type="SUPFAM" id="SSF49899">
    <property type="entry name" value="Concanavalin A-like lectins/glucanases"/>
    <property type="match status" value="6"/>
</dbReference>
<feature type="domain" description="Laminin G" evidence="12">
    <location>
        <begin position="262"/>
        <end position="439"/>
    </location>
</feature>
<dbReference type="SMART" id="SM00181">
    <property type="entry name" value="EGF"/>
    <property type="match status" value="2"/>
</dbReference>
<reference evidence="15" key="1">
    <citation type="submission" date="2025-08" db="UniProtKB">
        <authorList>
            <consortium name="RefSeq"/>
        </authorList>
    </citation>
    <scope>IDENTIFICATION</scope>
</reference>
<dbReference type="Proteomes" id="UP000079169">
    <property type="component" value="Unplaced"/>
</dbReference>
<comment type="subcellular location">
    <subcellularLocation>
        <location evidence="1">Membrane</location>
        <topology evidence="1">Single-pass type I membrane protein</topology>
    </subcellularLocation>
</comment>
<gene>
    <name evidence="15" type="primary">LOC103514338</name>
</gene>
<dbReference type="Gene3D" id="2.60.120.260">
    <property type="entry name" value="Galactose-binding domain-like"/>
    <property type="match status" value="2"/>
</dbReference>
<feature type="domain" description="Laminin G" evidence="12">
    <location>
        <begin position="569"/>
        <end position="733"/>
    </location>
</feature>
<sequence length="1218" mass="136316">MRNLSSLYLFCVYSLIQLVLVNSESDYYDCNEPLLDRASIKATSQLPDREAHNARLNGLNAWSAQNSDFGQYLIMDLGQPMNVTGIATQGRAHGTEYVLEYAISYGSNGLDYADYKDAGGNIKINCNQKLQRKEGRIVVDGALKSEVREPEGPVRALHLTSELVIVDNHDGYTGCIRALLLNGQPVDLKSYADRGLYGISPGCVGKCASNPCLNNGTCISPGCVGKCASNPCLNNGTCHERYDGYTCDCRWTAFKGPICADEIGVNLRPSSMIKYDFMGSWRSTIAENIRVGFTTTNPKGFLLGLFSNVSGEYMTIMISNSGHLRVVFDFGFERQELIFPNKHFGLGQYHDIRIRRKNSGATLLMQVDSYEPKEFHFNIKDSADAQFNNIQYMYIGRNESMTEGFIGCVSRVEFDDIYPLKLLFQEDGPANVRSIGSDSAWSPEDSTYAQSLFIKLGDKAEIRSIGTQGRYGTNEYVTEYMVQYSDEGLAWISVTNEDGDIQFYIGGVPNKQEGLIVSQNFTGCMENLYINSTNLFQHIKYAYDSEDYWLMQKYYKVNTISNCPEPPIVPVTFTTPGSYARLKGYEGMKQMNVTFSFRTYENNGLLVFHKFLSEGHVKLYLEEGKIKVEIVTSGNPKALLNNFDDSFNDGKWHTVILTLNTNLLILNVDGRAMKTTRLLTFTTGGIYMIAGGVTGTGFVGCMRMITVDGNYRLPTDWKDNEYCCKDQVVFDACQMIDRCNPNPCEHGGTCKQNSAEFTCDCTASGYSGAVCHTSLNPLSCEAYRNVNSVGTHSNIHIDVDGSGPLKPFPVTCEFYADGRSITILHHSNEETTQVDGFQEAGSFSQDIQYEADLRQIEALVNRSASCTQRLQYRCRQSRLFNSPSVENDFHPFAWWVSRNNHKMDYWGGSVFGTRKCECGILGTCIDPTKWCNCDAGLESYQEDGGELLDKTHLPVKQLRFGDTGTPLDDKEGSYTLGPLRCEGDDLFSNVVTFRISDASINLPPFDMGHSGDIYFEFKTTTENAVIVHAKGPSDFIKVSIINGHALHFLYQAGSGPLGVSVETSYKLNDDKWHSVSVERNRIGVNLRPSSMIKYDFMGSWRSTIAENIRVGFTTTNPKGFLLGLFSNVSGEYMTIMISNSGHLRVVFDFGFERQELIFPNKHFGLGQYHDIRIRRKNSGATLLMQVDSYEPKEFHFNIKDSADAQFNNIQYMELCATI</sequence>
<keyword evidence="4" id="KW-0812">Transmembrane</keyword>
<dbReference type="GeneID" id="103514338"/>
<feature type="signal peptide" evidence="10">
    <location>
        <begin position="1"/>
        <end position="23"/>
    </location>
</feature>
<feature type="domain" description="EGF-like" evidence="13">
    <location>
        <begin position="224"/>
        <end position="260"/>
    </location>
</feature>
<keyword evidence="8" id="KW-1015">Disulfide bond</keyword>
<dbReference type="InterPro" id="IPR008979">
    <property type="entry name" value="Galactose-bd-like_sf"/>
</dbReference>
<keyword evidence="3 9" id="KW-0245">EGF-like domain</keyword>
<dbReference type="GO" id="GO:0016020">
    <property type="term" value="C:membrane"/>
    <property type="evidence" value="ECO:0007669"/>
    <property type="project" value="UniProtKB-SubCell"/>
</dbReference>
<dbReference type="InterPro" id="IPR000742">
    <property type="entry name" value="EGF"/>
</dbReference>
<dbReference type="STRING" id="121845.A0A3Q0J8U0"/>